<evidence type="ECO:0000313" key="1">
    <source>
        <dbReference type="EMBL" id="TNV78976.1"/>
    </source>
</evidence>
<name>A0A8J8NP99_HALGN</name>
<reference evidence="1" key="1">
    <citation type="submission" date="2019-06" db="EMBL/GenBank/DDBJ databases">
        <authorList>
            <person name="Zheng W."/>
        </authorList>
    </citation>
    <scope>NUCLEOTIDE SEQUENCE</scope>
    <source>
        <strain evidence="1">QDHG01</strain>
    </source>
</reference>
<dbReference type="AlphaFoldDB" id="A0A8J8NP99"/>
<sequence length="248" mass="28339">MQLARIEIRFRLFFCQIGPFLRQNILHQFLIPYVQQKYYKYVNIMEKLYKQDTFEPAHASGIDLTPINQLGTQPSIYFPAIEHDKQPPKTPAITQLLARTAETDDITKQEPASLENHKEQDAFDDATRIDEGECCDARQQKDNLEHIISKDSQQSGPIKARIRVVNFVMRTNLQAAAIVANKIKKEEEMKNLQTYLMLAQEMGEAHVDGILGLLAQCNDLSKEEKAELFLMLKNNIETANISTSNTTV</sequence>
<comment type="caution">
    <text evidence="1">The sequence shown here is derived from an EMBL/GenBank/DDBJ whole genome shotgun (WGS) entry which is preliminary data.</text>
</comment>
<gene>
    <name evidence="1" type="ORF">FGO68_gene9666</name>
</gene>
<evidence type="ECO:0000313" key="2">
    <source>
        <dbReference type="Proteomes" id="UP000785679"/>
    </source>
</evidence>
<organism evidence="1 2">
    <name type="scientific">Halteria grandinella</name>
    <dbReference type="NCBI Taxonomy" id="5974"/>
    <lineage>
        <taxon>Eukaryota</taxon>
        <taxon>Sar</taxon>
        <taxon>Alveolata</taxon>
        <taxon>Ciliophora</taxon>
        <taxon>Intramacronucleata</taxon>
        <taxon>Spirotrichea</taxon>
        <taxon>Stichotrichia</taxon>
        <taxon>Sporadotrichida</taxon>
        <taxon>Halteriidae</taxon>
        <taxon>Halteria</taxon>
    </lineage>
</organism>
<dbReference type="Proteomes" id="UP000785679">
    <property type="component" value="Unassembled WGS sequence"/>
</dbReference>
<protein>
    <submittedName>
        <fullName evidence="1">Uncharacterized protein</fullName>
    </submittedName>
</protein>
<dbReference type="EMBL" id="RRYP01009570">
    <property type="protein sequence ID" value="TNV78976.1"/>
    <property type="molecule type" value="Genomic_DNA"/>
</dbReference>
<keyword evidence="2" id="KW-1185">Reference proteome</keyword>
<proteinExistence type="predicted"/>
<accession>A0A8J8NP99</accession>